<dbReference type="SUPFAM" id="SSF53448">
    <property type="entry name" value="Nucleotide-diphospho-sugar transferases"/>
    <property type="match status" value="1"/>
</dbReference>
<evidence type="ECO:0000259" key="4">
    <source>
        <dbReference type="Pfam" id="PF24894"/>
    </source>
</evidence>
<accession>A0A5R9F1J4</accession>
<evidence type="ECO:0000313" key="5">
    <source>
        <dbReference type="EMBL" id="TLS37512.1"/>
    </source>
</evidence>
<keyword evidence="6" id="KW-1185">Reference proteome</keyword>
<keyword evidence="2" id="KW-0320">Glycogen biosynthesis</keyword>
<dbReference type="Pfam" id="PF00483">
    <property type="entry name" value="NTP_transferase"/>
    <property type="match status" value="1"/>
</dbReference>
<dbReference type="PANTHER" id="PTHR43523:SF6">
    <property type="entry name" value="GLYCOGEN BIOSYNTHESIS PROTEIN GLGD"/>
    <property type="match status" value="1"/>
</dbReference>
<evidence type="ECO:0000259" key="3">
    <source>
        <dbReference type="Pfam" id="PF00483"/>
    </source>
</evidence>
<proteinExistence type="inferred from homology"/>
<dbReference type="InterPro" id="IPR005835">
    <property type="entry name" value="NTP_transferase_dom"/>
</dbReference>
<dbReference type="Gene3D" id="3.90.550.10">
    <property type="entry name" value="Spore Coat Polysaccharide Biosynthesis Protein SpsA, Chain A"/>
    <property type="match status" value="1"/>
</dbReference>
<organism evidence="5 6">
    <name type="scientific">Exobacillus caeni</name>
    <dbReference type="NCBI Taxonomy" id="2574798"/>
    <lineage>
        <taxon>Bacteria</taxon>
        <taxon>Bacillati</taxon>
        <taxon>Bacillota</taxon>
        <taxon>Bacilli</taxon>
        <taxon>Bacillales</taxon>
        <taxon>Guptibacillaceae</taxon>
        <taxon>Exobacillus</taxon>
    </lineage>
</organism>
<evidence type="ECO:0000313" key="6">
    <source>
        <dbReference type="Proteomes" id="UP000308230"/>
    </source>
</evidence>
<dbReference type="PANTHER" id="PTHR43523">
    <property type="entry name" value="GLUCOSE-1-PHOSPHATE ADENYLYLTRANSFERASE-RELATED"/>
    <property type="match status" value="1"/>
</dbReference>
<evidence type="ECO:0000256" key="2">
    <source>
        <dbReference type="ARBA" id="ARBA00023056"/>
    </source>
</evidence>
<sequence>MAKVIGVINLGNEREQLQELTNHRSMASVPFAGRYRLIDFTLSNMINAGVHNVAVFTRKKYRSLLDHLGSGKEWDLDRQQGGLFILPPPDYAMDLEGDIQHFKQNMAFFNRSRADYVLVSNGNLVWNIDFTHVFNFHEEMEADITVIFKEFNDEKVDTEKFDTLEENEQGWISSINRDVSPKPGDRVYLDTFFIKKELLLDMIQKCDEQGDNLTLVDAVKDKIDRFKIAGYHFKGYFPFIQSLESFYRHSMALLDPNVSQELFFNRGLIYTKVKHEPPAKYMELSDVQNSLIANGCVIEGTVENSILFRGVKVHKDAVVKNSIVMQKSEIGEGAYLENVILDKDVKVSPGKEIAGDNVPTVIAKSTVL</sequence>
<dbReference type="Proteomes" id="UP000308230">
    <property type="component" value="Unassembled WGS sequence"/>
</dbReference>
<comment type="similarity">
    <text evidence="1">Belongs to the bacterial/plant glucose-1-phosphate adenylyltransferase family.</text>
</comment>
<evidence type="ECO:0000256" key="1">
    <source>
        <dbReference type="ARBA" id="ARBA00010443"/>
    </source>
</evidence>
<dbReference type="SUPFAM" id="SSF51161">
    <property type="entry name" value="Trimeric LpxA-like enzymes"/>
    <property type="match status" value="1"/>
</dbReference>
<dbReference type="Gene3D" id="2.160.10.10">
    <property type="entry name" value="Hexapeptide repeat proteins"/>
    <property type="match status" value="1"/>
</dbReference>
<dbReference type="EMBL" id="SWLG01000006">
    <property type="protein sequence ID" value="TLS37512.1"/>
    <property type="molecule type" value="Genomic_DNA"/>
</dbReference>
<dbReference type="InterPro" id="IPR011831">
    <property type="entry name" value="ADP-Glc_PPase"/>
</dbReference>
<dbReference type="InterPro" id="IPR029044">
    <property type="entry name" value="Nucleotide-diphossugar_trans"/>
</dbReference>
<keyword evidence="5" id="KW-0548">Nucleotidyltransferase</keyword>
<dbReference type="GO" id="GO:0008878">
    <property type="term" value="F:glucose-1-phosphate adenylyltransferase activity"/>
    <property type="evidence" value="ECO:0007669"/>
    <property type="project" value="UniProtKB-EC"/>
</dbReference>
<protein>
    <submittedName>
        <fullName evidence="5">Glucose-1-phosphate adenylyltransferase subunit GlgD</fullName>
        <ecNumber evidence="5">2.7.7.27</ecNumber>
    </submittedName>
</protein>
<name>A0A5R9F1J4_9BACL</name>
<dbReference type="EC" id="2.7.7.27" evidence="5"/>
<dbReference type="GO" id="GO:0005978">
    <property type="term" value="P:glycogen biosynthetic process"/>
    <property type="evidence" value="ECO:0007669"/>
    <property type="project" value="UniProtKB-KW"/>
</dbReference>
<dbReference type="CDD" id="cd02508">
    <property type="entry name" value="ADP_Glucose_PP"/>
    <property type="match status" value="1"/>
</dbReference>
<feature type="domain" description="Glucose-1-phosphate adenylyltransferase/Bifunctional protein GlmU-like C-terminal hexapeptide" evidence="4">
    <location>
        <begin position="278"/>
        <end position="356"/>
    </location>
</feature>
<dbReference type="NCBIfam" id="TIGR02092">
    <property type="entry name" value="glgD"/>
    <property type="match status" value="1"/>
</dbReference>
<reference evidence="5 6" key="1">
    <citation type="submission" date="2019-04" db="EMBL/GenBank/DDBJ databases">
        <title>Bacillus caeni sp. nov., a bacterium isolated from mangrove sediment.</title>
        <authorList>
            <person name="Huang H."/>
            <person name="Mo K."/>
            <person name="Hu Y."/>
        </authorList>
    </citation>
    <scope>NUCLEOTIDE SEQUENCE [LARGE SCALE GENOMIC DNA]</scope>
    <source>
        <strain evidence="5 6">HB172195</strain>
    </source>
</reference>
<dbReference type="InterPro" id="IPR056818">
    <property type="entry name" value="GlmU/GlgC-like_hexapep"/>
</dbReference>
<dbReference type="Pfam" id="PF24894">
    <property type="entry name" value="Hexapep_GlmU"/>
    <property type="match status" value="1"/>
</dbReference>
<dbReference type="AlphaFoldDB" id="A0A5R9F1J4"/>
<gene>
    <name evidence="5" type="primary">glgD</name>
    <name evidence="5" type="ORF">FCL54_10235</name>
</gene>
<feature type="domain" description="Nucleotidyl transferase" evidence="3">
    <location>
        <begin position="15"/>
        <end position="155"/>
    </location>
</feature>
<comment type="caution">
    <text evidence="5">The sequence shown here is derived from an EMBL/GenBank/DDBJ whole genome shotgun (WGS) entry which is preliminary data.</text>
</comment>
<dbReference type="InterPro" id="IPR011832">
    <property type="entry name" value="GlgDAde_trans"/>
</dbReference>
<keyword evidence="5" id="KW-0808">Transferase</keyword>
<dbReference type="InterPro" id="IPR011004">
    <property type="entry name" value="Trimer_LpxA-like_sf"/>
</dbReference>
<dbReference type="RefSeq" id="WP_138126006.1">
    <property type="nucleotide sequence ID" value="NZ_SWLG01000006.1"/>
</dbReference>
<dbReference type="CDD" id="cd04651">
    <property type="entry name" value="LbH_G1P_AT_C"/>
    <property type="match status" value="1"/>
</dbReference>
<dbReference type="OrthoDB" id="9801810at2"/>